<dbReference type="RefSeq" id="WP_145265960.1">
    <property type="nucleotide sequence ID" value="NZ_CP036316.1"/>
</dbReference>
<evidence type="ECO:0000313" key="1">
    <source>
        <dbReference type="EMBL" id="QDT66683.1"/>
    </source>
</evidence>
<evidence type="ECO:0000313" key="2">
    <source>
        <dbReference type="Proteomes" id="UP000319976"/>
    </source>
</evidence>
<accession>A0A517TE90</accession>
<reference evidence="1 2" key="1">
    <citation type="submission" date="2019-02" db="EMBL/GenBank/DDBJ databases">
        <title>Deep-cultivation of Planctomycetes and their phenomic and genomic characterization uncovers novel biology.</title>
        <authorList>
            <person name="Wiegand S."/>
            <person name="Jogler M."/>
            <person name="Boedeker C."/>
            <person name="Pinto D."/>
            <person name="Vollmers J."/>
            <person name="Rivas-Marin E."/>
            <person name="Kohn T."/>
            <person name="Peeters S.H."/>
            <person name="Heuer A."/>
            <person name="Rast P."/>
            <person name="Oberbeckmann S."/>
            <person name="Bunk B."/>
            <person name="Jeske O."/>
            <person name="Meyerdierks A."/>
            <person name="Storesund J.E."/>
            <person name="Kallscheuer N."/>
            <person name="Luecker S."/>
            <person name="Lage O.M."/>
            <person name="Pohl T."/>
            <person name="Merkel B.J."/>
            <person name="Hornburger P."/>
            <person name="Mueller R.-W."/>
            <person name="Bruemmer F."/>
            <person name="Labrenz M."/>
            <person name="Spormann A.M."/>
            <person name="Op den Camp H."/>
            <person name="Overmann J."/>
            <person name="Amann R."/>
            <person name="Jetten M.S.M."/>
            <person name="Mascher T."/>
            <person name="Medema M.H."/>
            <person name="Devos D.P."/>
            <person name="Kaster A.-K."/>
            <person name="Ovreas L."/>
            <person name="Rohde M."/>
            <person name="Galperin M.Y."/>
            <person name="Jogler C."/>
        </authorList>
    </citation>
    <scope>NUCLEOTIDE SEQUENCE [LARGE SCALE GENOMIC DNA]</scope>
    <source>
        <strain evidence="1 2">V22</strain>
    </source>
</reference>
<dbReference type="OrthoDB" id="286727at2"/>
<dbReference type="Proteomes" id="UP000319976">
    <property type="component" value="Chromosome"/>
</dbReference>
<dbReference type="EMBL" id="CP036316">
    <property type="protein sequence ID" value="QDT66683.1"/>
    <property type="molecule type" value="Genomic_DNA"/>
</dbReference>
<organism evidence="1 2">
    <name type="scientific">Calycomorphotria hydatis</name>
    <dbReference type="NCBI Taxonomy" id="2528027"/>
    <lineage>
        <taxon>Bacteria</taxon>
        <taxon>Pseudomonadati</taxon>
        <taxon>Planctomycetota</taxon>
        <taxon>Planctomycetia</taxon>
        <taxon>Planctomycetales</taxon>
        <taxon>Planctomycetaceae</taxon>
        <taxon>Calycomorphotria</taxon>
    </lineage>
</organism>
<dbReference type="KEGG" id="chya:V22_39540"/>
<protein>
    <recommendedName>
        <fullName evidence="3">Carboxypeptidase regulatory-like domain-containing protein</fullName>
    </recommendedName>
</protein>
<dbReference type="AlphaFoldDB" id="A0A517TE90"/>
<evidence type="ECO:0008006" key="3">
    <source>
        <dbReference type="Google" id="ProtNLM"/>
    </source>
</evidence>
<gene>
    <name evidence="1" type="ORF">V22_39540</name>
</gene>
<sequence length="145" mass="15957">MLIKMNFTWAIMWFMFPIMVATGCGQKLTKLPLVPVNGTVTMDGQPLANAEVEFSPIEVEMIDGYLGGSGANGPTNNKGFYHMHLGSSRGVQPGRYLVRIHQIATDEQSGNDIEMVPAKYNSKSEIEVTITEDGNKDLNFELSSK</sequence>
<name>A0A517TE90_9PLAN</name>
<dbReference type="Gene3D" id="2.60.40.1120">
    <property type="entry name" value="Carboxypeptidase-like, regulatory domain"/>
    <property type="match status" value="1"/>
</dbReference>
<dbReference type="PROSITE" id="PS51257">
    <property type="entry name" value="PROKAR_LIPOPROTEIN"/>
    <property type="match status" value="1"/>
</dbReference>
<keyword evidence="2" id="KW-1185">Reference proteome</keyword>
<proteinExistence type="predicted"/>